<evidence type="ECO:0000256" key="2">
    <source>
        <dbReference type="ARBA" id="ARBA00005241"/>
    </source>
</evidence>
<feature type="transmembrane region" description="Helical" evidence="7">
    <location>
        <begin position="519"/>
        <end position="544"/>
    </location>
</feature>
<feature type="transmembrane region" description="Helical" evidence="7">
    <location>
        <begin position="972"/>
        <end position="993"/>
    </location>
</feature>
<feature type="transmembrane region" description="Helical" evidence="7">
    <location>
        <begin position="494"/>
        <end position="513"/>
    </location>
</feature>
<dbReference type="Proteomes" id="UP000827092">
    <property type="component" value="Unassembled WGS sequence"/>
</dbReference>
<feature type="transmembrane region" description="Helical" evidence="7">
    <location>
        <begin position="12"/>
        <end position="30"/>
    </location>
</feature>
<feature type="transmembrane region" description="Helical" evidence="7">
    <location>
        <begin position="703"/>
        <end position="722"/>
    </location>
</feature>
<feature type="transmembrane region" description="Helical" evidence="7">
    <location>
        <begin position="459"/>
        <end position="482"/>
    </location>
</feature>
<dbReference type="PROSITE" id="PS51257">
    <property type="entry name" value="PROKAR_LIPOPROTEIN"/>
    <property type="match status" value="1"/>
</dbReference>
<feature type="domain" description="Major facilitator superfamily associated" evidence="8">
    <location>
        <begin position="11"/>
        <end position="591"/>
    </location>
</feature>
<dbReference type="SUPFAM" id="SSF103473">
    <property type="entry name" value="MFS general substrate transporter"/>
    <property type="match status" value="2"/>
</dbReference>
<dbReference type="CDD" id="cd17335">
    <property type="entry name" value="MFS_MFSD6"/>
    <property type="match status" value="1"/>
</dbReference>
<evidence type="ECO:0000256" key="6">
    <source>
        <dbReference type="SAM" id="MobiDB-lite"/>
    </source>
</evidence>
<feature type="transmembrane region" description="Helical" evidence="7">
    <location>
        <begin position="1200"/>
        <end position="1224"/>
    </location>
</feature>
<reference evidence="9 10" key="1">
    <citation type="journal article" date="2022" name="Nat. Ecol. Evol.">
        <title>A masculinizing supergene underlies an exaggerated male reproductive morph in a spider.</title>
        <authorList>
            <person name="Hendrickx F."/>
            <person name="De Corte Z."/>
            <person name="Sonet G."/>
            <person name="Van Belleghem S.M."/>
            <person name="Kostlbacher S."/>
            <person name="Vangestel C."/>
        </authorList>
    </citation>
    <scope>NUCLEOTIDE SEQUENCE [LARGE SCALE GENOMIC DNA]</scope>
    <source>
        <strain evidence="9">W744_W776</strain>
    </source>
</reference>
<sequence length="1288" mass="143267">MLTPECKTSVSLNVINFMFFGGISCIIPFLSVHSRAIGLTSWHLTCVHMASGLICILVPLVVASIAEKKGSSPRKYLYKSCFCLSLFLAVLAYTALLSLPKIQRIHKQPQIDFDCSSPMNAVINMEKCANFETCGDVASAWSDKTRFRLSHCRFKYKGSEDLRPHLPDPSSPLQMCFRSTGNTTHHCLVYDPQVNDNPTIEFTSDLNSWQFTEYRNVSASEFSFSEVNKFDESSLNICNYMPGSSGTVIEVNGKQHDTVTCQRSLTEQVIGIKCVLFMQAAEGEKRPPCFDIIGDLSLTFWSYLGLRAIADSFFLAALCLLEGISLRVIQGGPYNRGVYGRTRISPAAAMTLLPPIIGALVDYFTQISETPDYTPAYFIMAACELLVCVLIFVLPLPVGGNTGRYDVSVAEYAPRTYIEENTKILGLSLEMLILSIVTTFCGAAWGLSQVFDSILYQDIGFNHLLLGATQSILCVFAIPFLFVAKNLLHNIGEVHLICTAFAFHSLHLAGLSFTEEWSYWWWATPFEAMKTFTIIILWIALVAATEHENSKGKRIAMTYVLVILHFGIGRLLGCSIGGFLAEKYSMSLSYRVMSGFCFIVSILYLSFHHCFMKPRHRKIIAARNALQRQSINGSCLLLVEHIPNLEKKIRKNNVLKMKLKRPTLNRALFPLKIVLFCWYGASSSLIPYMTIHMKELGITVEETAIIYTLLPVTQLVCTPLAGMIADKLGRYKDVLMLSVLSSVAFATAILFVPPAPNPRLEHPDIHLHCGPVVLSHVVVEKCWGGPCDVFYTNRTNPMQLLGCNVYCPGAVDSEYIAATELCDRNKGSCFIGNDERYPLKDSNFTIRLQLQEPYSERSTCQYIVSGVAPVSANNTYIEDSILQTTCPISVTKGIMDCTLKCDLKQLPDNENGTYPHVNTCVRTVGNRVLTFWLYFFLRILFNIFASICLTLLDATALAMVGAHGGQYGRQRFWAILAQAVFSPVTGFLVDLLSEHRGYMDYSPAFHFYNVLAVCTAIAVWMMSVDVPPPAQNVIKNFKKLLKVPPVIALMIVVFWLGGMWGFVESFLFWYLMDLGSPNYLLGLTLTTGAIVGLPFLYESDWFVRKAGQVNLLLLALLFYFIRFFGYSYIHNPWWCIPFEAMEAFTYHLMWVAAATYGAELAPAGLLATIQGCVGGFHYGVGRGSGSFAGGTMMSQFGARLAFRVMGIASGVMLIIYGVVYYVFIRKSEKIYRKKAAAIAAALELELNSNNLASNNAVGNHLNSDPSRTETNGETALRTNSDEPNGVMS</sequence>
<feature type="transmembrane region" description="Helical" evidence="7">
    <location>
        <begin position="1005"/>
        <end position="1026"/>
    </location>
</feature>
<dbReference type="GO" id="GO:0016020">
    <property type="term" value="C:membrane"/>
    <property type="evidence" value="ECO:0007669"/>
    <property type="project" value="UniProtKB-SubCell"/>
</dbReference>
<keyword evidence="4 7" id="KW-1133">Transmembrane helix</keyword>
<evidence type="ECO:0000313" key="10">
    <source>
        <dbReference type="Proteomes" id="UP000827092"/>
    </source>
</evidence>
<feature type="transmembrane region" description="Helical" evidence="7">
    <location>
        <begin position="424"/>
        <end position="447"/>
    </location>
</feature>
<dbReference type="Gene3D" id="1.20.1250.20">
    <property type="entry name" value="MFS general substrate transporter like domains"/>
    <property type="match status" value="4"/>
</dbReference>
<feature type="compositionally biased region" description="Polar residues" evidence="6">
    <location>
        <begin position="1260"/>
        <end position="1288"/>
    </location>
</feature>
<comment type="similarity">
    <text evidence="2">Belongs to the major facilitator superfamily. MFSD6 family.</text>
</comment>
<feature type="transmembrane region" description="Helical" evidence="7">
    <location>
        <begin position="931"/>
        <end position="960"/>
    </location>
</feature>
<proteinExistence type="inferred from homology"/>
<evidence type="ECO:0000256" key="7">
    <source>
        <dbReference type="SAM" id="Phobius"/>
    </source>
</evidence>
<evidence type="ECO:0000256" key="3">
    <source>
        <dbReference type="ARBA" id="ARBA00022692"/>
    </source>
</evidence>
<dbReference type="EMBL" id="JAFNEN010000075">
    <property type="protein sequence ID" value="KAG8195953.1"/>
    <property type="molecule type" value="Genomic_DNA"/>
</dbReference>
<feature type="transmembrane region" description="Helical" evidence="7">
    <location>
        <begin position="344"/>
        <end position="364"/>
    </location>
</feature>
<feature type="transmembrane region" description="Helical" evidence="7">
    <location>
        <begin position="667"/>
        <end position="691"/>
    </location>
</feature>
<feature type="transmembrane region" description="Helical" evidence="7">
    <location>
        <begin position="42"/>
        <end position="65"/>
    </location>
</feature>
<feature type="region of interest" description="Disordered" evidence="6">
    <location>
        <begin position="1257"/>
        <end position="1288"/>
    </location>
</feature>
<name>A0AAV6VIQ7_9ARAC</name>
<dbReference type="InterPro" id="IPR024989">
    <property type="entry name" value="MFS_assoc_dom"/>
</dbReference>
<evidence type="ECO:0000313" key="9">
    <source>
        <dbReference type="EMBL" id="KAG8195953.1"/>
    </source>
</evidence>
<feature type="transmembrane region" description="Helical" evidence="7">
    <location>
        <begin position="1046"/>
        <end position="1072"/>
    </location>
</feature>
<dbReference type="InterPro" id="IPR051717">
    <property type="entry name" value="MFS_MFSD6"/>
</dbReference>
<comment type="subcellular location">
    <subcellularLocation>
        <location evidence="1">Membrane</location>
        <topology evidence="1">Multi-pass membrane protein</topology>
    </subcellularLocation>
</comment>
<feature type="transmembrane region" description="Helical" evidence="7">
    <location>
        <begin position="556"/>
        <end position="580"/>
    </location>
</feature>
<dbReference type="PANTHER" id="PTHR16172">
    <property type="entry name" value="MAJOR FACILITATOR SUPERFAMILY DOMAIN-CONTAINING PROTEIN 6-LIKE"/>
    <property type="match status" value="1"/>
</dbReference>
<feature type="transmembrane region" description="Helical" evidence="7">
    <location>
        <begin position="592"/>
        <end position="611"/>
    </location>
</feature>
<dbReference type="Pfam" id="PF12832">
    <property type="entry name" value="MFS_1_like"/>
    <property type="match status" value="2"/>
</dbReference>
<evidence type="ECO:0000256" key="4">
    <source>
        <dbReference type="ARBA" id="ARBA00022989"/>
    </source>
</evidence>
<keyword evidence="5 7" id="KW-0472">Membrane</keyword>
<evidence type="ECO:0000256" key="5">
    <source>
        <dbReference type="ARBA" id="ARBA00023136"/>
    </source>
</evidence>
<feature type="transmembrane region" description="Helical" evidence="7">
    <location>
        <begin position="77"/>
        <end position="99"/>
    </location>
</feature>
<feature type="transmembrane region" description="Helical" evidence="7">
    <location>
        <begin position="1109"/>
        <end position="1129"/>
    </location>
</feature>
<accession>A0AAV6VIQ7</accession>
<evidence type="ECO:0000256" key="1">
    <source>
        <dbReference type="ARBA" id="ARBA00004141"/>
    </source>
</evidence>
<keyword evidence="3 7" id="KW-0812">Transmembrane</keyword>
<dbReference type="InterPro" id="IPR036259">
    <property type="entry name" value="MFS_trans_sf"/>
</dbReference>
<feature type="transmembrane region" description="Helical" evidence="7">
    <location>
        <begin position="1078"/>
        <end position="1097"/>
    </location>
</feature>
<dbReference type="PANTHER" id="PTHR16172:SF41">
    <property type="entry name" value="MAJOR FACILITATOR SUPERFAMILY DOMAIN-CONTAINING PROTEIN 6-LIKE"/>
    <property type="match status" value="1"/>
</dbReference>
<comment type="caution">
    <text evidence="9">The sequence shown here is derived from an EMBL/GenBank/DDBJ whole genome shotgun (WGS) entry which is preliminary data.</text>
</comment>
<gene>
    <name evidence="9" type="ORF">JTE90_028927</name>
</gene>
<organism evidence="9 10">
    <name type="scientific">Oedothorax gibbosus</name>
    <dbReference type="NCBI Taxonomy" id="931172"/>
    <lineage>
        <taxon>Eukaryota</taxon>
        <taxon>Metazoa</taxon>
        <taxon>Ecdysozoa</taxon>
        <taxon>Arthropoda</taxon>
        <taxon>Chelicerata</taxon>
        <taxon>Arachnida</taxon>
        <taxon>Araneae</taxon>
        <taxon>Araneomorphae</taxon>
        <taxon>Entelegynae</taxon>
        <taxon>Araneoidea</taxon>
        <taxon>Linyphiidae</taxon>
        <taxon>Erigoninae</taxon>
        <taxon>Oedothorax</taxon>
    </lineage>
</organism>
<evidence type="ECO:0000259" key="8">
    <source>
        <dbReference type="Pfam" id="PF12832"/>
    </source>
</evidence>
<protein>
    <recommendedName>
        <fullName evidence="8">Major facilitator superfamily associated domain-containing protein</fullName>
    </recommendedName>
</protein>
<feature type="transmembrane region" description="Helical" evidence="7">
    <location>
        <begin position="376"/>
        <end position="396"/>
    </location>
</feature>
<keyword evidence="10" id="KW-1185">Reference proteome</keyword>
<feature type="domain" description="Major facilitator superfamily associated" evidence="8">
    <location>
        <begin position="670"/>
        <end position="1204"/>
    </location>
</feature>